<sequence length="105" mass="11949">MVRDTYVFGRFKGSLIVSFKKAKEQLPRIAPAMILFMAVAVWQKACHWLNVERTVPSVFLSYDIFDRSGSCGFLFEFGGMIDAGTECERGKQGMERERPVSEFVV</sequence>
<evidence type="ECO:0000313" key="1">
    <source>
        <dbReference type="EMBL" id="RQW11933.1"/>
    </source>
</evidence>
<dbReference type="Proteomes" id="UP000282529">
    <property type="component" value="Unassembled WGS sequence"/>
</dbReference>
<comment type="caution">
    <text evidence="1">The sequence shown here is derived from an EMBL/GenBank/DDBJ whole genome shotgun (WGS) entry which is preliminary data.</text>
</comment>
<dbReference type="AlphaFoldDB" id="A0A3N9P6S8"/>
<proteinExistence type="predicted"/>
<name>A0A3N9P6S8_9BACL</name>
<accession>A0A3N9P6S8</accession>
<dbReference type="RefSeq" id="WP_124695342.1">
    <property type="nucleotide sequence ID" value="NZ_JBHUFE010000026.1"/>
</dbReference>
<evidence type="ECO:0000313" key="2">
    <source>
        <dbReference type="Proteomes" id="UP000282529"/>
    </source>
</evidence>
<dbReference type="EMBL" id="RQPI01000004">
    <property type="protein sequence ID" value="RQW11933.1"/>
    <property type="molecule type" value="Genomic_DNA"/>
</dbReference>
<organism evidence="1 2">
    <name type="scientific">Paenibacillus rhizophilus</name>
    <dbReference type="NCBI Taxonomy" id="1850366"/>
    <lineage>
        <taxon>Bacteria</taxon>
        <taxon>Bacillati</taxon>
        <taxon>Bacillota</taxon>
        <taxon>Bacilli</taxon>
        <taxon>Bacillales</taxon>
        <taxon>Paenibacillaceae</taxon>
        <taxon>Paenibacillus</taxon>
    </lineage>
</organism>
<protein>
    <submittedName>
        <fullName evidence="1">Uncharacterized protein</fullName>
    </submittedName>
</protein>
<keyword evidence="2" id="KW-1185">Reference proteome</keyword>
<gene>
    <name evidence="1" type="ORF">EH198_09705</name>
</gene>
<reference evidence="1 2" key="1">
    <citation type="submission" date="2018-11" db="EMBL/GenBank/DDBJ databases">
        <title>Genome sequence of strain 7197.</title>
        <authorList>
            <person name="Gao J."/>
            <person name="Sun J."/>
        </authorList>
    </citation>
    <scope>NUCLEOTIDE SEQUENCE [LARGE SCALE GENOMIC DNA]</scope>
    <source>
        <strain evidence="1 2">7197</strain>
    </source>
</reference>